<dbReference type="InterPro" id="IPR009057">
    <property type="entry name" value="Homeodomain-like_sf"/>
</dbReference>
<dbReference type="SUPFAM" id="SSF46689">
    <property type="entry name" value="Homeodomain-like"/>
    <property type="match status" value="1"/>
</dbReference>
<proteinExistence type="predicted"/>
<dbReference type="Gene3D" id="1.10.357.10">
    <property type="entry name" value="Tetracycline Repressor, domain 2"/>
    <property type="match status" value="1"/>
</dbReference>
<keyword evidence="2 4" id="KW-0238">DNA-binding</keyword>
<gene>
    <name evidence="6" type="ORF">FVP33_16770</name>
</gene>
<organism evidence="6 7">
    <name type="scientific">Lacisediminihabitans profunda</name>
    <dbReference type="NCBI Taxonomy" id="2594790"/>
    <lineage>
        <taxon>Bacteria</taxon>
        <taxon>Bacillati</taxon>
        <taxon>Actinomycetota</taxon>
        <taxon>Actinomycetes</taxon>
        <taxon>Micrococcales</taxon>
        <taxon>Microbacteriaceae</taxon>
        <taxon>Lacisediminihabitans</taxon>
    </lineage>
</organism>
<feature type="DNA-binding region" description="H-T-H motif" evidence="4">
    <location>
        <begin position="36"/>
        <end position="55"/>
    </location>
</feature>
<keyword evidence="1" id="KW-0805">Transcription regulation</keyword>
<evidence type="ECO:0000313" key="7">
    <source>
        <dbReference type="Proteomes" id="UP000321379"/>
    </source>
</evidence>
<accession>A0A5C8ULC4</accession>
<dbReference type="PANTHER" id="PTHR30055:SF234">
    <property type="entry name" value="HTH-TYPE TRANSCRIPTIONAL REGULATOR BETI"/>
    <property type="match status" value="1"/>
</dbReference>
<dbReference type="RefSeq" id="WP_147784848.1">
    <property type="nucleotide sequence ID" value="NZ_VRMG01000012.1"/>
</dbReference>
<dbReference type="GO" id="GO:0003700">
    <property type="term" value="F:DNA-binding transcription factor activity"/>
    <property type="evidence" value="ECO:0007669"/>
    <property type="project" value="TreeGrafter"/>
</dbReference>
<dbReference type="SUPFAM" id="SSF48498">
    <property type="entry name" value="Tetracyclin repressor-like, C-terminal domain"/>
    <property type="match status" value="1"/>
</dbReference>
<dbReference type="PROSITE" id="PS50977">
    <property type="entry name" value="HTH_TETR_2"/>
    <property type="match status" value="1"/>
</dbReference>
<keyword evidence="7" id="KW-1185">Reference proteome</keyword>
<feature type="domain" description="HTH tetR-type" evidence="5">
    <location>
        <begin position="15"/>
        <end position="73"/>
    </location>
</feature>
<dbReference type="PANTHER" id="PTHR30055">
    <property type="entry name" value="HTH-TYPE TRANSCRIPTIONAL REGULATOR RUTR"/>
    <property type="match status" value="1"/>
</dbReference>
<name>A0A5C8ULC4_9MICO</name>
<dbReference type="GO" id="GO:0000976">
    <property type="term" value="F:transcription cis-regulatory region binding"/>
    <property type="evidence" value="ECO:0007669"/>
    <property type="project" value="TreeGrafter"/>
</dbReference>
<sequence length="212" mass="22772">MSTTPSARAPRRDATENREAILAAAKIVLNRDPKAPLEAIAAASGLSRRSIYAHFANRDDLLRELVSLGALRVASALDTVTHPDPLTRLALIASRLWHEVESVRVMAVLAVRGPLASDTGTALRSVRSSVREAISDGRADGSIRQDVPVDLLARLVEGAALGVLEEAARTPLPAEEGHRLVILMTLGAVGLGWREAGNFIDERPDLQWKDAD</sequence>
<dbReference type="EMBL" id="VRMG01000012">
    <property type="protein sequence ID" value="TXN28640.1"/>
    <property type="molecule type" value="Genomic_DNA"/>
</dbReference>
<evidence type="ECO:0000256" key="1">
    <source>
        <dbReference type="ARBA" id="ARBA00023015"/>
    </source>
</evidence>
<dbReference type="InterPro" id="IPR036271">
    <property type="entry name" value="Tet_transcr_reg_TetR-rel_C_sf"/>
</dbReference>
<dbReference type="Pfam" id="PF00440">
    <property type="entry name" value="TetR_N"/>
    <property type="match status" value="1"/>
</dbReference>
<evidence type="ECO:0000259" key="5">
    <source>
        <dbReference type="PROSITE" id="PS50977"/>
    </source>
</evidence>
<dbReference type="Proteomes" id="UP000321379">
    <property type="component" value="Unassembled WGS sequence"/>
</dbReference>
<evidence type="ECO:0000256" key="3">
    <source>
        <dbReference type="ARBA" id="ARBA00023163"/>
    </source>
</evidence>
<evidence type="ECO:0000313" key="6">
    <source>
        <dbReference type="EMBL" id="TXN28640.1"/>
    </source>
</evidence>
<evidence type="ECO:0000256" key="4">
    <source>
        <dbReference type="PROSITE-ProRule" id="PRU00335"/>
    </source>
</evidence>
<evidence type="ECO:0000256" key="2">
    <source>
        <dbReference type="ARBA" id="ARBA00023125"/>
    </source>
</evidence>
<keyword evidence="3" id="KW-0804">Transcription</keyword>
<dbReference type="AlphaFoldDB" id="A0A5C8ULC4"/>
<protein>
    <submittedName>
        <fullName evidence="6">TetR/AcrR family transcriptional regulator</fullName>
    </submittedName>
</protein>
<reference evidence="6 7" key="1">
    <citation type="submission" date="2019-08" db="EMBL/GenBank/DDBJ databases">
        <title>Bacterial whole genome sequence for Glaciihabitans sp. CHu50b-6-2.</title>
        <authorList>
            <person name="Jin L."/>
        </authorList>
    </citation>
    <scope>NUCLEOTIDE SEQUENCE [LARGE SCALE GENOMIC DNA]</scope>
    <source>
        <strain evidence="6 7">CHu50b-6-2</strain>
    </source>
</reference>
<comment type="caution">
    <text evidence="6">The sequence shown here is derived from an EMBL/GenBank/DDBJ whole genome shotgun (WGS) entry which is preliminary data.</text>
</comment>
<dbReference type="InterPro" id="IPR050109">
    <property type="entry name" value="HTH-type_TetR-like_transc_reg"/>
</dbReference>
<dbReference type="InterPro" id="IPR001647">
    <property type="entry name" value="HTH_TetR"/>
</dbReference>